<accession>A0ABQ1NP89</accession>
<reference evidence="2" key="1">
    <citation type="journal article" date="2019" name="Int. J. Syst. Evol. Microbiol.">
        <title>The Global Catalogue of Microorganisms (GCM) 10K type strain sequencing project: providing services to taxonomists for standard genome sequencing and annotation.</title>
        <authorList>
            <consortium name="The Broad Institute Genomics Platform"/>
            <consortium name="The Broad Institute Genome Sequencing Center for Infectious Disease"/>
            <person name="Wu L."/>
            <person name="Ma J."/>
        </authorList>
    </citation>
    <scope>NUCLEOTIDE SEQUENCE [LARGE SCALE GENOMIC DNA]</scope>
    <source>
        <strain evidence="2">CGMCC 1.15480</strain>
    </source>
</reference>
<keyword evidence="2" id="KW-1185">Reference proteome</keyword>
<dbReference type="InterPro" id="IPR049457">
    <property type="entry name" value="Emfourin"/>
</dbReference>
<protein>
    <submittedName>
        <fullName evidence="1">Uncharacterized protein</fullName>
    </submittedName>
</protein>
<evidence type="ECO:0000313" key="1">
    <source>
        <dbReference type="EMBL" id="GGC80323.1"/>
    </source>
</evidence>
<comment type="caution">
    <text evidence="1">The sequence shown here is derived from an EMBL/GenBank/DDBJ whole genome shotgun (WGS) entry which is preliminary data.</text>
</comment>
<name>A0ABQ1NP89_9MICC</name>
<dbReference type="Pfam" id="PF20242">
    <property type="entry name" value="Emfourin"/>
    <property type="match status" value="1"/>
</dbReference>
<proteinExistence type="predicted"/>
<dbReference type="Proteomes" id="UP000597761">
    <property type="component" value="Unassembled WGS sequence"/>
</dbReference>
<sequence>MEITITRTGGFAGLRRQWVVAVDEQTADRLVRQMGDGDAAVDGPPAERDRFTYVFAAGVHRIAIAESRLDGPWRDLLEEARNGADPTRPA</sequence>
<dbReference type="EMBL" id="BMJI01000001">
    <property type="protein sequence ID" value="GGC80323.1"/>
    <property type="molecule type" value="Genomic_DNA"/>
</dbReference>
<evidence type="ECO:0000313" key="2">
    <source>
        <dbReference type="Proteomes" id="UP000597761"/>
    </source>
</evidence>
<organism evidence="1 2">
    <name type="scientific">Tersicoccus solisilvae</name>
    <dbReference type="NCBI Taxonomy" id="1882339"/>
    <lineage>
        <taxon>Bacteria</taxon>
        <taxon>Bacillati</taxon>
        <taxon>Actinomycetota</taxon>
        <taxon>Actinomycetes</taxon>
        <taxon>Micrococcales</taxon>
        <taxon>Micrococcaceae</taxon>
        <taxon>Tersicoccus</taxon>
    </lineage>
</organism>
<gene>
    <name evidence="1" type="ORF">GCM10011512_03810</name>
</gene>
<dbReference type="RefSeq" id="WP_188665479.1">
    <property type="nucleotide sequence ID" value="NZ_BMJI01000001.1"/>
</dbReference>